<evidence type="ECO:0000259" key="9">
    <source>
        <dbReference type="Pfam" id="PF02551"/>
    </source>
</evidence>
<dbReference type="Proteomes" id="UP000502287">
    <property type="component" value="Chromosome"/>
</dbReference>
<dbReference type="PANTHER" id="PTHR11066">
    <property type="entry name" value="ACYL-COA THIOESTERASE"/>
    <property type="match status" value="1"/>
</dbReference>
<dbReference type="EMBL" id="CP015029">
    <property type="protein sequence ID" value="QIM65360.1"/>
    <property type="molecule type" value="Genomic_DNA"/>
</dbReference>
<dbReference type="Proteomes" id="UP000276901">
    <property type="component" value="Unassembled WGS sequence"/>
</dbReference>
<dbReference type="GO" id="GO:0005829">
    <property type="term" value="C:cytosol"/>
    <property type="evidence" value="ECO:0007669"/>
    <property type="project" value="TreeGrafter"/>
</dbReference>
<comment type="subunit">
    <text evidence="2">Homotetramer.</text>
</comment>
<dbReference type="AlphaFoldDB" id="A0AAE6X5N5"/>
<reference evidence="12 13" key="2">
    <citation type="submission" date="2018-11" db="EMBL/GenBank/DDBJ databases">
        <title>Genomic Encyclopedia of Type Strains, Phase IV (KMG-IV): sequencing the most valuable type-strain genomes for metagenomic binning, comparative biology and taxonomic classification.</title>
        <authorList>
            <person name="Goeker M."/>
        </authorList>
    </citation>
    <scope>NUCLEOTIDE SEQUENCE [LARGE SCALE GENOMIC DNA]</scope>
    <source>
        <strain evidence="12 13">DSM 25797</strain>
    </source>
</reference>
<dbReference type="InterPro" id="IPR003703">
    <property type="entry name" value="Acyl_CoA_thio"/>
</dbReference>
<keyword evidence="13" id="KW-1185">Reference proteome</keyword>
<evidence type="ECO:0000256" key="7">
    <source>
        <dbReference type="ARBA" id="ARBA00071120"/>
    </source>
</evidence>
<dbReference type="InterPro" id="IPR049449">
    <property type="entry name" value="TesB_ACOT8-like_N"/>
</dbReference>
<reference evidence="11 14" key="1">
    <citation type="submission" date="2016-03" db="EMBL/GenBank/DDBJ databases">
        <authorList>
            <person name="Hansen M.J."/>
            <person name="Bojesen A.M."/>
            <person name="Planet P."/>
        </authorList>
    </citation>
    <scope>NUCLEOTIDE SEQUENCE [LARGE SCALE GENOMIC DNA]</scope>
    <source>
        <strain evidence="11 14">HPA 21</strain>
    </source>
</reference>
<feature type="domain" description="Acyl-CoA thioesterase-like N-terminal HotDog" evidence="10">
    <location>
        <begin position="33"/>
        <end position="107"/>
    </location>
</feature>
<dbReference type="GO" id="GO:0047617">
    <property type="term" value="F:fatty acyl-CoA hydrolase activity"/>
    <property type="evidence" value="ECO:0007669"/>
    <property type="project" value="UniProtKB-EC"/>
</dbReference>
<evidence type="ECO:0000256" key="3">
    <source>
        <dbReference type="ARBA" id="ARBA00022801"/>
    </source>
</evidence>
<evidence type="ECO:0000259" key="10">
    <source>
        <dbReference type="Pfam" id="PF13622"/>
    </source>
</evidence>
<dbReference type="CDD" id="cd03444">
    <property type="entry name" value="Thioesterase_II_repeat1"/>
    <property type="match status" value="1"/>
</dbReference>
<dbReference type="EC" id="3.1.2.20" evidence="5"/>
<comment type="similarity">
    <text evidence="1">Belongs to the C/M/P thioester hydrolase family.</text>
</comment>
<evidence type="ECO:0000313" key="11">
    <source>
        <dbReference type="EMBL" id="QIM65360.1"/>
    </source>
</evidence>
<dbReference type="FunFam" id="2.40.160.210:FF:000001">
    <property type="entry name" value="Acyl-CoA thioesterase II"/>
    <property type="match status" value="1"/>
</dbReference>
<dbReference type="Gene3D" id="2.40.160.210">
    <property type="entry name" value="Acyl-CoA thioesterase, double hotdog domain"/>
    <property type="match status" value="1"/>
</dbReference>
<dbReference type="SUPFAM" id="SSF54637">
    <property type="entry name" value="Thioesterase/thiol ester dehydrase-isomerase"/>
    <property type="match status" value="2"/>
</dbReference>
<evidence type="ECO:0000256" key="2">
    <source>
        <dbReference type="ARBA" id="ARBA00011881"/>
    </source>
</evidence>
<dbReference type="PANTHER" id="PTHR11066:SF34">
    <property type="entry name" value="ACYL-COENZYME A THIOESTERASE 8"/>
    <property type="match status" value="1"/>
</dbReference>
<dbReference type="RefSeq" id="WP_123956108.1">
    <property type="nucleotide sequence ID" value="NZ_CP015029.1"/>
</dbReference>
<proteinExistence type="inferred from homology"/>
<dbReference type="Pfam" id="PF13622">
    <property type="entry name" value="4HBT_3"/>
    <property type="match status" value="1"/>
</dbReference>
<gene>
    <name evidence="11" type="ORF">A4G17_07840</name>
    <name evidence="12" type="ORF">EDC49_0591</name>
</gene>
<dbReference type="InterPro" id="IPR029069">
    <property type="entry name" value="HotDog_dom_sf"/>
</dbReference>
<evidence type="ECO:0000256" key="5">
    <source>
        <dbReference type="ARBA" id="ARBA00038894"/>
    </source>
</evidence>
<keyword evidence="3" id="KW-0378">Hydrolase</keyword>
<keyword evidence="4" id="KW-0443">Lipid metabolism</keyword>
<dbReference type="GO" id="GO:0009062">
    <property type="term" value="P:fatty acid catabolic process"/>
    <property type="evidence" value="ECO:0007669"/>
    <property type="project" value="TreeGrafter"/>
</dbReference>
<sequence length="290" mass="33029">MKALARLIELLTLERLDDGLFRGESEDLGFPQVFGGQVVSQAIAAAMRVVDVERDLHSCHCYFLRAGDAAYPIIYETEVLREGKSFTAVSVNAKQHNELICRVMTSFQVREVGFEHQVSMPKAGSPDEFYSENELIQSLALMLPMPLREKFQAERAFDVRIKYPNDPFNGHKLPAEQTLWAKLNGNAPLDRRLQQCLVAYFSDFHCILTMLHPHERGFMQPGVRIATLDHSLWFHRDINFNDWLLFALHSSNASGARGLTRGEVFDQQGNLLVTYQQEGLIRDESESIEN</sequence>
<organism evidence="11 14">
    <name type="scientific">Frederiksenia canicola</name>
    <dbReference type="NCBI Taxonomy" id="123824"/>
    <lineage>
        <taxon>Bacteria</taxon>
        <taxon>Pseudomonadati</taxon>
        <taxon>Pseudomonadota</taxon>
        <taxon>Gammaproteobacteria</taxon>
        <taxon>Pasteurellales</taxon>
        <taxon>Pasteurellaceae</taxon>
        <taxon>Frederiksenia</taxon>
    </lineage>
</organism>
<dbReference type="Pfam" id="PF02551">
    <property type="entry name" value="Acyl_CoA_thio"/>
    <property type="match status" value="1"/>
</dbReference>
<evidence type="ECO:0000313" key="12">
    <source>
        <dbReference type="EMBL" id="RPE96203.1"/>
    </source>
</evidence>
<evidence type="ECO:0000313" key="14">
    <source>
        <dbReference type="Proteomes" id="UP000502287"/>
    </source>
</evidence>
<dbReference type="EMBL" id="RKQT01000001">
    <property type="protein sequence ID" value="RPE96203.1"/>
    <property type="molecule type" value="Genomic_DNA"/>
</dbReference>
<evidence type="ECO:0000256" key="1">
    <source>
        <dbReference type="ARBA" id="ARBA00006538"/>
    </source>
</evidence>
<evidence type="ECO:0000256" key="4">
    <source>
        <dbReference type="ARBA" id="ARBA00023098"/>
    </source>
</evidence>
<dbReference type="InterPro" id="IPR042171">
    <property type="entry name" value="Acyl-CoA_hotdog"/>
</dbReference>
<dbReference type="CDD" id="cd03445">
    <property type="entry name" value="Thioesterase_II_repeat2"/>
    <property type="match status" value="1"/>
</dbReference>
<evidence type="ECO:0000256" key="8">
    <source>
        <dbReference type="ARBA" id="ARBA00079653"/>
    </source>
</evidence>
<evidence type="ECO:0000256" key="6">
    <source>
        <dbReference type="ARBA" id="ARBA00050943"/>
    </source>
</evidence>
<dbReference type="GO" id="GO:0006637">
    <property type="term" value="P:acyl-CoA metabolic process"/>
    <property type="evidence" value="ECO:0007669"/>
    <property type="project" value="InterPro"/>
</dbReference>
<comment type="catalytic activity">
    <reaction evidence="6">
        <text>a fatty acyl-CoA + H2O = a fatty acid + CoA + H(+)</text>
        <dbReference type="Rhea" id="RHEA:16781"/>
        <dbReference type="ChEBI" id="CHEBI:15377"/>
        <dbReference type="ChEBI" id="CHEBI:15378"/>
        <dbReference type="ChEBI" id="CHEBI:28868"/>
        <dbReference type="ChEBI" id="CHEBI:57287"/>
        <dbReference type="ChEBI" id="CHEBI:77636"/>
        <dbReference type="EC" id="3.1.2.20"/>
    </reaction>
    <physiologicalReaction direction="left-to-right" evidence="6">
        <dbReference type="Rhea" id="RHEA:16782"/>
    </physiologicalReaction>
</comment>
<dbReference type="InterPro" id="IPR025652">
    <property type="entry name" value="TesB_C"/>
</dbReference>
<accession>A0AAE6X5N5</accession>
<dbReference type="KEGG" id="fcl:A4G17_07840"/>
<name>A0AAE6X5N5_9PAST</name>
<protein>
    <recommendedName>
        <fullName evidence="7">Acyl-CoA thioesterase 2</fullName>
        <ecNumber evidence="5">3.1.2.20</ecNumber>
    </recommendedName>
    <alternativeName>
        <fullName evidence="8">Thioesterase II</fullName>
    </alternativeName>
</protein>
<feature type="domain" description="Acyl-CoA thioesterase 2 C-terminal" evidence="9">
    <location>
        <begin position="148"/>
        <end position="280"/>
    </location>
</feature>
<evidence type="ECO:0000313" key="13">
    <source>
        <dbReference type="Proteomes" id="UP000276901"/>
    </source>
</evidence>